<name>A0AAD6BH29_9TELE</name>
<keyword evidence="2 4" id="KW-0863">Zinc-finger</keyword>
<dbReference type="InterPro" id="IPR050143">
    <property type="entry name" value="TRIM/RBCC"/>
</dbReference>
<evidence type="ECO:0000256" key="5">
    <source>
        <dbReference type="SAM" id="Coils"/>
    </source>
</evidence>
<sequence length="480" mass="54419">MASGSYSEDLTCPVCHTFFTDPVNLPCGHAFCRECIPDGVSSQLYCPQCGEAVPPEGGCLPTSLILKSLSEKAKAEAAEMCPEHEEKLKLFCVTDQQLACIICRDGEKHEGHKFKPIKEAVASLRQELEKGMENFSGDILATESLAKSQREELTKTKAKSQQLTSQIQREFKEMHDFLRKREKEIKKELKFKEEDAVEKMSKNLNAIEKALSESRELEQKLKSVLKTRDAGSLLKSWSEGNSKMTPEDALRSRAKGLQVVNDSLCFDPYESHLQFFMWKEMLQVIKPREELLSLQSNNSDITLSADGQSLFPKSEQAAVYCSSCDIYYDRPHDCQFGRMRMRMHNFQDTPKATTIPSSDGELVIQTNPQFTSGQHYWEIDVGHRVFWKLGIEDNFLKYESQKYVTCSKNQTTVLEFGDVPRKIGVYLNCTSQMLSFYNADSMTLIHTMSLGSISTPLSAYVSICIRSQAPDRNPLTVCRY</sequence>
<dbReference type="GO" id="GO:0008270">
    <property type="term" value="F:zinc ion binding"/>
    <property type="evidence" value="ECO:0007669"/>
    <property type="project" value="UniProtKB-KW"/>
</dbReference>
<evidence type="ECO:0000259" key="6">
    <source>
        <dbReference type="PROSITE" id="PS50089"/>
    </source>
</evidence>
<dbReference type="SUPFAM" id="SSF57850">
    <property type="entry name" value="RING/U-box"/>
    <property type="match status" value="1"/>
</dbReference>
<dbReference type="PROSITE" id="PS50089">
    <property type="entry name" value="ZF_RING_2"/>
    <property type="match status" value="1"/>
</dbReference>
<dbReference type="Pfam" id="PF00643">
    <property type="entry name" value="zf-B_box"/>
    <property type="match status" value="1"/>
</dbReference>
<evidence type="ECO:0000313" key="8">
    <source>
        <dbReference type="EMBL" id="KAJ4944608.1"/>
    </source>
</evidence>
<dbReference type="SUPFAM" id="SSF49899">
    <property type="entry name" value="Concanavalin A-like lectins/glucanases"/>
    <property type="match status" value="1"/>
</dbReference>
<dbReference type="SUPFAM" id="SSF57845">
    <property type="entry name" value="B-box zinc-binding domain"/>
    <property type="match status" value="1"/>
</dbReference>
<dbReference type="InterPro" id="IPR013320">
    <property type="entry name" value="ConA-like_dom_sf"/>
</dbReference>
<feature type="coiled-coil region" evidence="5">
    <location>
        <begin position="146"/>
        <end position="227"/>
    </location>
</feature>
<proteinExistence type="predicted"/>
<dbReference type="PROSITE" id="PS50119">
    <property type="entry name" value="ZF_BBOX"/>
    <property type="match status" value="1"/>
</dbReference>
<evidence type="ECO:0000256" key="3">
    <source>
        <dbReference type="ARBA" id="ARBA00022833"/>
    </source>
</evidence>
<dbReference type="PROSITE" id="PS00518">
    <property type="entry name" value="ZF_RING_1"/>
    <property type="match status" value="1"/>
</dbReference>
<dbReference type="AlphaFoldDB" id="A0AAD6BH29"/>
<evidence type="ECO:0000256" key="2">
    <source>
        <dbReference type="ARBA" id="ARBA00022771"/>
    </source>
</evidence>
<dbReference type="Gene3D" id="3.30.40.10">
    <property type="entry name" value="Zinc/RING finger domain, C3HC4 (zinc finger)"/>
    <property type="match status" value="1"/>
</dbReference>
<comment type="caution">
    <text evidence="8">The sequence shown here is derived from an EMBL/GenBank/DDBJ whole genome shotgun (WGS) entry which is preliminary data.</text>
</comment>
<gene>
    <name evidence="8" type="ORF">JOQ06_013151</name>
</gene>
<dbReference type="InterPro" id="IPR000315">
    <property type="entry name" value="Znf_B-box"/>
</dbReference>
<dbReference type="InterPro" id="IPR001841">
    <property type="entry name" value="Znf_RING"/>
</dbReference>
<dbReference type="Gene3D" id="3.30.160.60">
    <property type="entry name" value="Classic Zinc Finger"/>
    <property type="match status" value="1"/>
</dbReference>
<feature type="domain" description="B box-type" evidence="7">
    <location>
        <begin position="76"/>
        <end position="117"/>
    </location>
</feature>
<dbReference type="CDD" id="cd19800">
    <property type="entry name" value="Bbox2_xNF7-like"/>
    <property type="match status" value="1"/>
</dbReference>
<keyword evidence="3" id="KW-0862">Zinc</keyword>
<dbReference type="InterPro" id="IPR013083">
    <property type="entry name" value="Znf_RING/FYVE/PHD"/>
</dbReference>
<feature type="domain" description="RING-type" evidence="6">
    <location>
        <begin position="12"/>
        <end position="49"/>
    </location>
</feature>
<dbReference type="Gene3D" id="2.60.120.920">
    <property type="match status" value="2"/>
</dbReference>
<dbReference type="Pfam" id="PF13445">
    <property type="entry name" value="zf-RING_UBOX"/>
    <property type="match status" value="1"/>
</dbReference>
<dbReference type="InterPro" id="IPR017907">
    <property type="entry name" value="Znf_RING_CS"/>
</dbReference>
<evidence type="ECO:0000259" key="7">
    <source>
        <dbReference type="PROSITE" id="PS50119"/>
    </source>
</evidence>
<evidence type="ECO:0000256" key="1">
    <source>
        <dbReference type="ARBA" id="ARBA00022723"/>
    </source>
</evidence>
<dbReference type="PANTHER" id="PTHR24103">
    <property type="entry name" value="E3 UBIQUITIN-PROTEIN LIGASE TRIM"/>
    <property type="match status" value="1"/>
</dbReference>
<protein>
    <submittedName>
        <fullName evidence="8">Uncharacterized protein</fullName>
    </submittedName>
</protein>
<keyword evidence="5" id="KW-0175">Coiled coil</keyword>
<reference evidence="8" key="1">
    <citation type="submission" date="2022-11" db="EMBL/GenBank/DDBJ databases">
        <title>Chromosome-level genome of Pogonophryne albipinna.</title>
        <authorList>
            <person name="Jo E."/>
        </authorList>
    </citation>
    <scope>NUCLEOTIDE SEQUENCE</scope>
    <source>
        <strain evidence="8">SGF0006</strain>
        <tissue evidence="8">Muscle</tissue>
    </source>
</reference>
<keyword evidence="1" id="KW-0479">Metal-binding</keyword>
<evidence type="ECO:0000256" key="4">
    <source>
        <dbReference type="PROSITE-ProRule" id="PRU00024"/>
    </source>
</evidence>
<accession>A0AAD6BH29</accession>
<keyword evidence="9" id="KW-1185">Reference proteome</keyword>
<dbReference type="Proteomes" id="UP001219934">
    <property type="component" value="Unassembled WGS sequence"/>
</dbReference>
<dbReference type="InterPro" id="IPR027370">
    <property type="entry name" value="Znf-RING_euk"/>
</dbReference>
<evidence type="ECO:0000313" key="9">
    <source>
        <dbReference type="Proteomes" id="UP001219934"/>
    </source>
</evidence>
<dbReference type="SMART" id="SM00184">
    <property type="entry name" value="RING"/>
    <property type="match status" value="1"/>
</dbReference>
<dbReference type="SMART" id="SM00336">
    <property type="entry name" value="BBOX"/>
    <property type="match status" value="1"/>
</dbReference>
<dbReference type="EMBL" id="JAPTMU010000004">
    <property type="protein sequence ID" value="KAJ4944608.1"/>
    <property type="molecule type" value="Genomic_DNA"/>
</dbReference>
<dbReference type="InterPro" id="IPR043136">
    <property type="entry name" value="B30.2/SPRY_sf"/>
</dbReference>
<organism evidence="8 9">
    <name type="scientific">Pogonophryne albipinna</name>
    <dbReference type="NCBI Taxonomy" id="1090488"/>
    <lineage>
        <taxon>Eukaryota</taxon>
        <taxon>Metazoa</taxon>
        <taxon>Chordata</taxon>
        <taxon>Craniata</taxon>
        <taxon>Vertebrata</taxon>
        <taxon>Euteleostomi</taxon>
        <taxon>Actinopterygii</taxon>
        <taxon>Neopterygii</taxon>
        <taxon>Teleostei</taxon>
        <taxon>Neoteleostei</taxon>
        <taxon>Acanthomorphata</taxon>
        <taxon>Eupercaria</taxon>
        <taxon>Perciformes</taxon>
        <taxon>Notothenioidei</taxon>
        <taxon>Pogonophryne</taxon>
    </lineage>
</organism>